<evidence type="ECO:0000313" key="11">
    <source>
        <dbReference type="EMBL" id="KAB0800142.1"/>
    </source>
</evidence>
<dbReference type="GO" id="GO:0007165">
    <property type="term" value="P:signal transduction"/>
    <property type="evidence" value="ECO:0007669"/>
    <property type="project" value="UniProtKB-KW"/>
</dbReference>
<evidence type="ECO:0000256" key="7">
    <source>
        <dbReference type="ARBA" id="ARBA00023136"/>
    </source>
</evidence>
<feature type="transmembrane region" description="Helical" evidence="10">
    <location>
        <begin position="41"/>
        <end position="61"/>
    </location>
</feature>
<keyword evidence="3" id="KW-0716">Sensory transduction</keyword>
<reference evidence="11 12" key="1">
    <citation type="journal article" date="2018" name="Elife">
        <title>Firefly genomes illuminate parallel origins of bioluminescence in beetles.</title>
        <authorList>
            <person name="Fallon T.R."/>
            <person name="Lower S.E."/>
            <person name="Chang C.H."/>
            <person name="Bessho-Uehara M."/>
            <person name="Martin G.J."/>
            <person name="Bewick A.J."/>
            <person name="Behringer M."/>
            <person name="Debat H.J."/>
            <person name="Wong I."/>
            <person name="Day J.C."/>
            <person name="Suvorov A."/>
            <person name="Silva C.J."/>
            <person name="Stanger-Hall K.F."/>
            <person name="Hall D.W."/>
            <person name="Schmitz R.J."/>
            <person name="Nelson D.R."/>
            <person name="Lewis S.M."/>
            <person name="Shigenobu S."/>
            <person name="Bybee S.M."/>
            <person name="Larracuente A.M."/>
            <person name="Oba Y."/>
            <person name="Weng J.K."/>
        </authorList>
    </citation>
    <scope>NUCLEOTIDE SEQUENCE [LARGE SCALE GENOMIC DNA]</scope>
    <source>
        <strain evidence="11">1611_PpyrPB1</strain>
        <tissue evidence="11">Whole body</tissue>
    </source>
</reference>
<feature type="transmembrane region" description="Helical" evidence="10">
    <location>
        <begin position="132"/>
        <end position="151"/>
    </location>
</feature>
<keyword evidence="6 10" id="KW-1133">Transmembrane helix</keyword>
<evidence type="ECO:0000256" key="5">
    <source>
        <dbReference type="ARBA" id="ARBA00022725"/>
    </source>
</evidence>
<evidence type="ECO:0000256" key="2">
    <source>
        <dbReference type="ARBA" id="ARBA00022475"/>
    </source>
</evidence>
<keyword evidence="5" id="KW-0552">Olfaction</keyword>
<dbReference type="GO" id="GO:0005549">
    <property type="term" value="F:odorant binding"/>
    <property type="evidence" value="ECO:0007669"/>
    <property type="project" value="InterPro"/>
</dbReference>
<protein>
    <recommendedName>
        <fullName evidence="13">Odorant receptor</fullName>
    </recommendedName>
</protein>
<name>A0A5N4AS17_PHOPY</name>
<gene>
    <name evidence="11" type="ORF">PPYR_08022</name>
</gene>
<dbReference type="GO" id="GO:0005886">
    <property type="term" value="C:plasma membrane"/>
    <property type="evidence" value="ECO:0007669"/>
    <property type="project" value="UniProtKB-SubCell"/>
</dbReference>
<comment type="subcellular location">
    <subcellularLocation>
        <location evidence="1">Cell membrane</location>
        <topology evidence="1">Multi-pass membrane protein</topology>
    </subcellularLocation>
</comment>
<dbReference type="GO" id="GO:0004984">
    <property type="term" value="F:olfactory receptor activity"/>
    <property type="evidence" value="ECO:0007669"/>
    <property type="project" value="InterPro"/>
</dbReference>
<dbReference type="AlphaFoldDB" id="A0A5N4AS17"/>
<comment type="caution">
    <text evidence="11">The sequence shown here is derived from an EMBL/GenBank/DDBJ whole genome shotgun (WGS) entry which is preliminary data.</text>
</comment>
<keyword evidence="4 10" id="KW-0812">Transmembrane</keyword>
<dbReference type="FunCoup" id="A0A5N4AS17">
    <property type="interactions" value="13"/>
</dbReference>
<keyword evidence="2" id="KW-1003">Cell membrane</keyword>
<feature type="transmembrane region" description="Helical" evidence="10">
    <location>
        <begin position="73"/>
        <end position="91"/>
    </location>
</feature>
<keyword evidence="8" id="KW-0675">Receptor</keyword>
<evidence type="ECO:0000256" key="1">
    <source>
        <dbReference type="ARBA" id="ARBA00004651"/>
    </source>
</evidence>
<proteinExistence type="predicted"/>
<keyword evidence="12" id="KW-1185">Reference proteome</keyword>
<dbReference type="Proteomes" id="UP000327044">
    <property type="component" value="Unassembled WGS sequence"/>
</dbReference>
<accession>A0A5N4AS17</accession>
<dbReference type="PANTHER" id="PTHR21137:SF35">
    <property type="entry name" value="ODORANT RECEPTOR 19A-RELATED"/>
    <property type="match status" value="1"/>
</dbReference>
<evidence type="ECO:0008006" key="13">
    <source>
        <dbReference type="Google" id="ProtNLM"/>
    </source>
</evidence>
<dbReference type="PANTHER" id="PTHR21137">
    <property type="entry name" value="ODORANT RECEPTOR"/>
    <property type="match status" value="1"/>
</dbReference>
<keyword evidence="9" id="KW-0807">Transducer</keyword>
<evidence type="ECO:0000256" key="3">
    <source>
        <dbReference type="ARBA" id="ARBA00022606"/>
    </source>
</evidence>
<organism evidence="11 12">
    <name type="scientific">Photinus pyralis</name>
    <name type="common">Common eastern firefly</name>
    <name type="synonym">Lampyris pyralis</name>
    <dbReference type="NCBI Taxonomy" id="7054"/>
    <lineage>
        <taxon>Eukaryota</taxon>
        <taxon>Metazoa</taxon>
        <taxon>Ecdysozoa</taxon>
        <taxon>Arthropoda</taxon>
        <taxon>Hexapoda</taxon>
        <taxon>Insecta</taxon>
        <taxon>Pterygota</taxon>
        <taxon>Neoptera</taxon>
        <taxon>Endopterygota</taxon>
        <taxon>Coleoptera</taxon>
        <taxon>Polyphaga</taxon>
        <taxon>Elateriformia</taxon>
        <taxon>Elateroidea</taxon>
        <taxon>Lampyridae</taxon>
        <taxon>Lampyrinae</taxon>
        <taxon>Photinus</taxon>
    </lineage>
</organism>
<dbReference type="Pfam" id="PF02949">
    <property type="entry name" value="7tm_6"/>
    <property type="match status" value="1"/>
</dbReference>
<evidence type="ECO:0000256" key="9">
    <source>
        <dbReference type="ARBA" id="ARBA00023224"/>
    </source>
</evidence>
<evidence type="ECO:0000256" key="6">
    <source>
        <dbReference type="ARBA" id="ARBA00022989"/>
    </source>
</evidence>
<keyword evidence="7 10" id="KW-0472">Membrane</keyword>
<dbReference type="InterPro" id="IPR004117">
    <property type="entry name" value="7tm6_olfct_rcpt"/>
</dbReference>
<evidence type="ECO:0000256" key="10">
    <source>
        <dbReference type="SAM" id="Phobius"/>
    </source>
</evidence>
<evidence type="ECO:0000313" key="12">
    <source>
        <dbReference type="Proteomes" id="UP000327044"/>
    </source>
</evidence>
<sequence length="168" mass="19165">MLQNDQNKSWTILQRFLKDIVERHLSLIDLMQQIEMACSKLVLIDVLANLLIICFSCYYASVLPLFDSKAFQAYFEVVVVSLSQFSMSYFGTQLSVASQSIADTCYELDFIGTDIRFQKGLLIVMRRSVKPLYITVGGFSMLSITVFVMIMKNSYSFLMVLRSTNNLA</sequence>
<evidence type="ECO:0000256" key="8">
    <source>
        <dbReference type="ARBA" id="ARBA00023170"/>
    </source>
</evidence>
<dbReference type="InParanoid" id="A0A5N4AS17"/>
<evidence type="ECO:0000256" key="4">
    <source>
        <dbReference type="ARBA" id="ARBA00022692"/>
    </source>
</evidence>
<dbReference type="EMBL" id="VVIM01000005">
    <property type="protein sequence ID" value="KAB0800142.1"/>
    <property type="molecule type" value="Genomic_DNA"/>
</dbReference>